<reference evidence="6" key="1">
    <citation type="journal article" date="2019" name="Int. J. Syst. Evol. Microbiol.">
        <title>The Global Catalogue of Microorganisms (GCM) 10K type strain sequencing project: providing services to taxonomists for standard genome sequencing and annotation.</title>
        <authorList>
            <consortium name="The Broad Institute Genomics Platform"/>
            <consortium name="The Broad Institute Genome Sequencing Center for Infectious Disease"/>
            <person name="Wu L."/>
            <person name="Ma J."/>
        </authorList>
    </citation>
    <scope>NUCLEOTIDE SEQUENCE [LARGE SCALE GENOMIC DNA]</scope>
    <source>
        <strain evidence="6">JCM 10083</strain>
    </source>
</reference>
<evidence type="ECO:0000256" key="3">
    <source>
        <dbReference type="ARBA" id="ARBA00022827"/>
    </source>
</evidence>
<dbReference type="Gene3D" id="3.40.30.120">
    <property type="match status" value="1"/>
</dbReference>
<dbReference type="Gene3D" id="3.50.50.60">
    <property type="entry name" value="FAD/NAD(P)-binding domain"/>
    <property type="match status" value="1"/>
</dbReference>
<comment type="caution">
    <text evidence="5">The sequence shown here is derived from an EMBL/GenBank/DDBJ whole genome shotgun (WGS) entry which is preliminary data.</text>
</comment>
<dbReference type="RefSeq" id="WP_343964536.1">
    <property type="nucleotide sequence ID" value="NZ_BAAAGK010000023.1"/>
</dbReference>
<organism evidence="5 6">
    <name type="scientific">Streptosporangium amethystogenes subsp. fukuiense</name>
    <dbReference type="NCBI Taxonomy" id="698418"/>
    <lineage>
        <taxon>Bacteria</taxon>
        <taxon>Bacillati</taxon>
        <taxon>Actinomycetota</taxon>
        <taxon>Actinomycetes</taxon>
        <taxon>Streptosporangiales</taxon>
        <taxon>Streptosporangiaceae</taxon>
        <taxon>Streptosporangium</taxon>
    </lineage>
</organism>
<keyword evidence="5" id="KW-0560">Oxidoreductase</keyword>
<name>A0ABW2T1H9_9ACTN</name>
<keyword evidence="5" id="KW-0503">Monooxygenase</keyword>
<dbReference type="GO" id="GO:0004497">
    <property type="term" value="F:monooxygenase activity"/>
    <property type="evidence" value="ECO:0007669"/>
    <property type="project" value="UniProtKB-KW"/>
</dbReference>
<dbReference type="InterPro" id="IPR036188">
    <property type="entry name" value="FAD/NAD-bd_sf"/>
</dbReference>
<gene>
    <name evidence="5" type="ORF">ACFQVD_18900</name>
</gene>
<keyword evidence="3" id="KW-0274">FAD</keyword>
<dbReference type="EMBL" id="JBHTEE010000001">
    <property type="protein sequence ID" value="MFC7602173.1"/>
    <property type="molecule type" value="Genomic_DNA"/>
</dbReference>
<dbReference type="Pfam" id="PF01494">
    <property type="entry name" value="FAD_binding_3"/>
    <property type="match status" value="1"/>
</dbReference>
<comment type="cofactor">
    <cofactor evidence="1">
        <name>FAD</name>
        <dbReference type="ChEBI" id="CHEBI:57692"/>
    </cofactor>
</comment>
<evidence type="ECO:0000256" key="1">
    <source>
        <dbReference type="ARBA" id="ARBA00001974"/>
    </source>
</evidence>
<dbReference type="Pfam" id="PF21274">
    <property type="entry name" value="Rng_hyd_C"/>
    <property type="match status" value="1"/>
</dbReference>
<dbReference type="PRINTS" id="PR00420">
    <property type="entry name" value="RNGMNOXGNASE"/>
</dbReference>
<dbReference type="PANTHER" id="PTHR43004">
    <property type="entry name" value="TRK SYSTEM POTASSIUM UPTAKE PROTEIN"/>
    <property type="match status" value="1"/>
</dbReference>
<dbReference type="InterPro" id="IPR050641">
    <property type="entry name" value="RIFMO-like"/>
</dbReference>
<keyword evidence="2" id="KW-0285">Flavoprotein</keyword>
<sequence length="537" mass="56975">MDELDVEVLIVGGGPVGLSASIELSRYGISSLLVERHQKTSLFPKARLISTRTMELVRAWGIQDEVERAGLPREETLAVGVGTSLTDDDFLRAVAPLHEDAPQSPTYTYICAQDRFEVILRALAEAQPSADVRFGTTMTEMRKTPDGVEATIESAGVRRGVRARYLVAADGGRSTTRDALGIAMTGPPPLGNMISVMFDADLGPLLRDRQAALYFLLSNPPCAVEAVDNQRRWMIQTGYDPANGGSPDDFTEEVCVAAVRSAAGIPDLAVNIVGIMPWLQQAVVADEFRSGPVFLAGDAAHVSTPQGGFGMNCGIQDAHNLGWKLAAVLRGTAGAGLLDTYTPERRPISDRTVTESLNNALITFQMMEGRLTMQESIDQQAGRRSSEGLVLGFHYDSAAVVADGTPAPEPADPYRTYVPTARPGHRMPHVWLSRRGGRVSTLDLLGGSFTLMTPAGTGWAQAAKQAAQDTGVAVTALEISADGSAELTSPTWAEEFGVGTAGAVLIRPDGHVGWRSPGAAASANALTDALGTILARL</sequence>
<evidence type="ECO:0000313" key="5">
    <source>
        <dbReference type="EMBL" id="MFC7602173.1"/>
    </source>
</evidence>
<evidence type="ECO:0000256" key="2">
    <source>
        <dbReference type="ARBA" id="ARBA00022630"/>
    </source>
</evidence>
<dbReference type="InterPro" id="IPR002938">
    <property type="entry name" value="FAD-bd"/>
</dbReference>
<proteinExistence type="predicted"/>
<feature type="domain" description="FAD-binding" evidence="4">
    <location>
        <begin position="5"/>
        <end position="355"/>
    </location>
</feature>
<keyword evidence="6" id="KW-1185">Reference proteome</keyword>
<accession>A0ABW2T1H9</accession>
<protein>
    <submittedName>
        <fullName evidence="5">FAD-dependent monooxygenase</fullName>
    </submittedName>
</protein>
<evidence type="ECO:0000313" key="6">
    <source>
        <dbReference type="Proteomes" id="UP001596514"/>
    </source>
</evidence>
<evidence type="ECO:0000259" key="4">
    <source>
        <dbReference type="Pfam" id="PF01494"/>
    </source>
</evidence>
<dbReference type="PANTHER" id="PTHR43004:SF19">
    <property type="entry name" value="BINDING MONOOXYGENASE, PUTATIVE (JCVI)-RELATED"/>
    <property type="match status" value="1"/>
</dbReference>
<dbReference type="Gene3D" id="3.30.9.10">
    <property type="entry name" value="D-Amino Acid Oxidase, subunit A, domain 2"/>
    <property type="match status" value="1"/>
</dbReference>
<dbReference type="SUPFAM" id="SSF51905">
    <property type="entry name" value="FAD/NAD(P)-binding domain"/>
    <property type="match status" value="1"/>
</dbReference>
<dbReference type="Proteomes" id="UP001596514">
    <property type="component" value="Unassembled WGS sequence"/>
</dbReference>